<name>A0A6C0K7U5_9ZZZZ</name>
<sequence length="120" mass="14136">MNLDLKNQFVEDLDDIYKTHLIYRTIVVCDDDIEDYKVLLENKDFSVYVVKAVSNINYDTLDHRIILVNNKMVEDFLNNIIANNIDNFYTYITFTYDNSSIKDTIAKKYYNVGNIVNCIL</sequence>
<organism evidence="1">
    <name type="scientific">viral metagenome</name>
    <dbReference type="NCBI Taxonomy" id="1070528"/>
    <lineage>
        <taxon>unclassified sequences</taxon>
        <taxon>metagenomes</taxon>
        <taxon>organismal metagenomes</taxon>
    </lineage>
</organism>
<proteinExistence type="predicted"/>
<dbReference type="AlphaFoldDB" id="A0A6C0K7U5"/>
<protein>
    <submittedName>
        <fullName evidence="1">Uncharacterized protein</fullName>
    </submittedName>
</protein>
<evidence type="ECO:0000313" key="1">
    <source>
        <dbReference type="EMBL" id="QHU13799.1"/>
    </source>
</evidence>
<dbReference type="EMBL" id="MN740826">
    <property type="protein sequence ID" value="QHU13799.1"/>
    <property type="molecule type" value="Genomic_DNA"/>
</dbReference>
<accession>A0A6C0K7U5</accession>
<reference evidence="1" key="1">
    <citation type="journal article" date="2020" name="Nature">
        <title>Giant virus diversity and host interactions through global metagenomics.</title>
        <authorList>
            <person name="Schulz F."/>
            <person name="Roux S."/>
            <person name="Paez-Espino D."/>
            <person name="Jungbluth S."/>
            <person name="Walsh D.A."/>
            <person name="Denef V.J."/>
            <person name="McMahon K.D."/>
            <person name="Konstantinidis K.T."/>
            <person name="Eloe-Fadrosh E.A."/>
            <person name="Kyrpides N.C."/>
            <person name="Woyke T."/>
        </authorList>
    </citation>
    <scope>NUCLEOTIDE SEQUENCE</scope>
    <source>
        <strain evidence="1">GVMAG-S-1101178-73</strain>
    </source>
</reference>